<dbReference type="Proteomes" id="UP000517759">
    <property type="component" value="Unassembled WGS sequence"/>
</dbReference>
<dbReference type="PANTHER" id="PTHR22576">
    <property type="entry name" value="MUCOSA ASSOCIATED LYMPHOID TISSUE LYMPHOMA TRANSLOCATION PROTEIN 1/PARACASPASE"/>
    <property type="match status" value="1"/>
</dbReference>
<dbReference type="RefSeq" id="WP_246412917.1">
    <property type="nucleotide sequence ID" value="NZ_BSPG01000012.1"/>
</dbReference>
<gene>
    <name evidence="4" type="ORF">GCM10007884_24790</name>
    <name evidence="5" type="ORF">GGR33_001589</name>
</gene>
<evidence type="ECO:0000259" key="3">
    <source>
        <dbReference type="PROSITE" id="PS50208"/>
    </source>
</evidence>
<reference evidence="5 6" key="3">
    <citation type="submission" date="2020-08" db="EMBL/GenBank/DDBJ databases">
        <title>Genomic Encyclopedia of Type Strains, Phase IV (KMG-IV): sequencing the most valuable type-strain genomes for metagenomic binning, comparative biology and taxonomic classification.</title>
        <authorList>
            <person name="Goeker M."/>
        </authorList>
    </citation>
    <scope>NUCLEOTIDE SEQUENCE [LARGE SCALE GENOMIC DNA]</scope>
    <source>
        <strain evidence="5 6">DSM 24105</strain>
    </source>
</reference>
<keyword evidence="7" id="KW-1185">Reference proteome</keyword>
<name>A0A7W6AI92_9HYPH</name>
<dbReference type="Pfam" id="PF00656">
    <property type="entry name" value="Peptidase_C14"/>
    <property type="match status" value="1"/>
</dbReference>
<dbReference type="GO" id="GO:0004197">
    <property type="term" value="F:cysteine-type endopeptidase activity"/>
    <property type="evidence" value="ECO:0007669"/>
    <property type="project" value="InterPro"/>
</dbReference>
<comment type="caution">
    <text evidence="5">The sequence shown here is derived from an EMBL/GenBank/DDBJ whole genome shotgun (WGS) entry which is preliminary data.</text>
</comment>
<dbReference type="GO" id="GO:0006508">
    <property type="term" value="P:proteolysis"/>
    <property type="evidence" value="ECO:0007669"/>
    <property type="project" value="InterPro"/>
</dbReference>
<reference evidence="4" key="4">
    <citation type="submission" date="2023-01" db="EMBL/GenBank/DDBJ databases">
        <title>Draft genome sequence of Methylobacterium brachythecii strain NBRC 107710.</title>
        <authorList>
            <person name="Sun Q."/>
            <person name="Mori K."/>
        </authorList>
    </citation>
    <scope>NUCLEOTIDE SEQUENCE</scope>
    <source>
        <strain evidence="4">NBRC 107710</strain>
    </source>
</reference>
<accession>A0A7W6AI92</accession>
<dbReference type="AlphaFoldDB" id="A0A7W6AI92"/>
<dbReference type="EMBL" id="JACIDN010000003">
    <property type="protein sequence ID" value="MBB3902094.1"/>
    <property type="molecule type" value="Genomic_DNA"/>
</dbReference>
<proteinExistence type="predicted"/>
<dbReference type="EMBL" id="BSPG01000012">
    <property type="protein sequence ID" value="GLS44491.1"/>
    <property type="molecule type" value="Genomic_DNA"/>
</dbReference>
<evidence type="ECO:0000256" key="1">
    <source>
        <dbReference type="SAM" id="MobiDB-lite"/>
    </source>
</evidence>
<organism evidence="5 6">
    <name type="scientific">Methylobacterium brachythecii</name>
    <dbReference type="NCBI Taxonomy" id="1176177"/>
    <lineage>
        <taxon>Bacteria</taxon>
        <taxon>Pseudomonadati</taxon>
        <taxon>Pseudomonadota</taxon>
        <taxon>Alphaproteobacteria</taxon>
        <taxon>Hyphomicrobiales</taxon>
        <taxon>Methylobacteriaceae</taxon>
        <taxon>Methylobacterium</taxon>
    </lineage>
</organism>
<dbReference type="Proteomes" id="UP001156881">
    <property type="component" value="Unassembled WGS sequence"/>
</dbReference>
<reference evidence="4" key="1">
    <citation type="journal article" date="2014" name="Int. J. Syst. Evol. Microbiol.">
        <title>Complete genome of a new Firmicutes species belonging to the dominant human colonic microbiota ('Ruminococcus bicirculans') reveals two chromosomes and a selective capacity to utilize plant glucans.</title>
        <authorList>
            <consortium name="NISC Comparative Sequencing Program"/>
            <person name="Wegmann U."/>
            <person name="Louis P."/>
            <person name="Goesmann A."/>
            <person name="Henrissat B."/>
            <person name="Duncan S.H."/>
            <person name="Flint H.J."/>
        </authorList>
    </citation>
    <scope>NUCLEOTIDE SEQUENCE</scope>
    <source>
        <strain evidence="4">NBRC 107710</strain>
    </source>
</reference>
<dbReference type="Gene3D" id="3.40.50.1460">
    <property type="match status" value="1"/>
</dbReference>
<evidence type="ECO:0000313" key="4">
    <source>
        <dbReference type="EMBL" id="GLS44491.1"/>
    </source>
</evidence>
<evidence type="ECO:0000313" key="7">
    <source>
        <dbReference type="Proteomes" id="UP001156881"/>
    </source>
</evidence>
<dbReference type="InterPro" id="IPR052039">
    <property type="entry name" value="Caspase-related_regulators"/>
</dbReference>
<evidence type="ECO:0000313" key="5">
    <source>
        <dbReference type="EMBL" id="MBB3902094.1"/>
    </source>
</evidence>
<dbReference type="PANTHER" id="PTHR22576:SF37">
    <property type="entry name" value="MUCOSA-ASSOCIATED LYMPHOID TISSUE LYMPHOMA TRANSLOCATION PROTEIN 1"/>
    <property type="match status" value="1"/>
</dbReference>
<dbReference type="PROSITE" id="PS50208">
    <property type="entry name" value="CASPASE_P20"/>
    <property type="match status" value="1"/>
</dbReference>
<reference evidence="7" key="2">
    <citation type="journal article" date="2019" name="Int. J. Syst. Evol. Microbiol.">
        <title>The Global Catalogue of Microorganisms (GCM) 10K type strain sequencing project: providing services to taxonomists for standard genome sequencing and annotation.</title>
        <authorList>
            <consortium name="The Broad Institute Genomics Platform"/>
            <consortium name="The Broad Institute Genome Sequencing Center for Infectious Disease"/>
            <person name="Wu L."/>
            <person name="Ma J."/>
        </authorList>
    </citation>
    <scope>NUCLEOTIDE SEQUENCE [LARGE SCALE GENOMIC DNA]</scope>
    <source>
        <strain evidence="7">NBRC 107710</strain>
    </source>
</reference>
<keyword evidence="2" id="KW-0732">Signal</keyword>
<dbReference type="InterPro" id="IPR001309">
    <property type="entry name" value="Pept_C14_p20"/>
</dbReference>
<dbReference type="InterPro" id="IPR029030">
    <property type="entry name" value="Caspase-like_dom_sf"/>
</dbReference>
<evidence type="ECO:0000313" key="6">
    <source>
        <dbReference type="Proteomes" id="UP000517759"/>
    </source>
</evidence>
<protein>
    <recommendedName>
        <fullName evidence="3">Caspase family p20 domain-containing protein</fullName>
    </recommendedName>
</protein>
<sequence>MRWRLALLAVIVAGLALASTAQAETRVALVIGNSGYRAVPALPNPRRDAGRVAAALRSAGFQSVTVLDDASRADIITALNRFSDAAERADWAIVYYAGHGIEIGGANYLIPVDARLKSDRDITDEAIPLDRVLQAIEAAHKLRVVVLDACRDNPFAGSMRRTIATRSVGRGLAQVEPEGGTLVAFAAKHGQTALDGDGENSPFAEALARRIVTPGVEINKLFRLVRDDVMASTGRRQEPFVYGSLPGEDFFFVGNSLATQPAVAGTDLPAKLPSTSPAPTPPVAQKPAQVAALPPAQDLLPPARQSTPDATNAPVNAPLVSFSRSNSGWSATISLPEPAIAISWRLGDKGEYQETGFLDVIDQRVGRRMPNPSIPLDIDTPASTLNLRYVDAAGVTVGPFPISFDPRAALFKDQRKIIEMVAGSWLSFRDFNGVLLYYTALVSYRCAIKELRIGLDKAEPDRVIPLPPCDEANPFAIPGNFTPYLKAPPGTRSASAQIVYRDGTLSPLKMFRH</sequence>
<feature type="region of interest" description="Disordered" evidence="1">
    <location>
        <begin position="268"/>
        <end position="290"/>
    </location>
</feature>
<dbReference type="InterPro" id="IPR011600">
    <property type="entry name" value="Pept_C14_caspase"/>
</dbReference>
<dbReference type="SUPFAM" id="SSF52129">
    <property type="entry name" value="Caspase-like"/>
    <property type="match status" value="1"/>
</dbReference>
<evidence type="ECO:0000256" key="2">
    <source>
        <dbReference type="SAM" id="SignalP"/>
    </source>
</evidence>
<feature type="chain" id="PRO_5031575137" description="Caspase family p20 domain-containing protein" evidence="2">
    <location>
        <begin position="24"/>
        <end position="513"/>
    </location>
</feature>
<feature type="signal peptide" evidence="2">
    <location>
        <begin position="1"/>
        <end position="23"/>
    </location>
</feature>
<feature type="domain" description="Caspase family p20" evidence="3">
    <location>
        <begin position="24"/>
        <end position="154"/>
    </location>
</feature>